<proteinExistence type="predicted"/>
<dbReference type="InterPro" id="IPR050975">
    <property type="entry name" value="Sleep_regulator"/>
</dbReference>
<keyword evidence="1 3" id="KW-0732">Signal</keyword>
<evidence type="ECO:0000256" key="3">
    <source>
        <dbReference type="SAM" id="SignalP"/>
    </source>
</evidence>
<dbReference type="Proteomes" id="UP001152320">
    <property type="component" value="Chromosome 1"/>
</dbReference>
<dbReference type="PANTHER" id="PTHR33562">
    <property type="entry name" value="ATILLA, ISOFORM B-RELATED-RELATED"/>
    <property type="match status" value="1"/>
</dbReference>
<dbReference type="EMBL" id="JAIZAY010000001">
    <property type="protein sequence ID" value="KAJ8049128.1"/>
    <property type="molecule type" value="Genomic_DNA"/>
</dbReference>
<feature type="transmembrane region" description="Helical" evidence="2">
    <location>
        <begin position="106"/>
        <end position="125"/>
    </location>
</feature>
<dbReference type="PANTHER" id="PTHR33562:SF31">
    <property type="entry name" value="PROTEIN QUIVER"/>
    <property type="match status" value="1"/>
</dbReference>
<keyword evidence="2" id="KW-1133">Transmembrane helix</keyword>
<evidence type="ECO:0000256" key="2">
    <source>
        <dbReference type="SAM" id="Phobius"/>
    </source>
</evidence>
<organism evidence="4 5">
    <name type="scientific">Holothuria leucospilota</name>
    <name type="common">Black long sea cucumber</name>
    <name type="synonym">Mertensiothuria leucospilota</name>
    <dbReference type="NCBI Taxonomy" id="206669"/>
    <lineage>
        <taxon>Eukaryota</taxon>
        <taxon>Metazoa</taxon>
        <taxon>Echinodermata</taxon>
        <taxon>Eleutherozoa</taxon>
        <taxon>Echinozoa</taxon>
        <taxon>Holothuroidea</taxon>
        <taxon>Aspidochirotacea</taxon>
        <taxon>Aspidochirotida</taxon>
        <taxon>Holothuriidae</taxon>
        <taxon>Holothuria</taxon>
    </lineage>
</organism>
<keyword evidence="2" id="KW-0472">Membrane</keyword>
<evidence type="ECO:0000313" key="5">
    <source>
        <dbReference type="Proteomes" id="UP001152320"/>
    </source>
</evidence>
<dbReference type="AlphaFoldDB" id="A0A9Q1CPQ8"/>
<gene>
    <name evidence="4" type="ORF">HOLleu_01732</name>
</gene>
<keyword evidence="2" id="KW-0812">Transmembrane</keyword>
<keyword evidence="5" id="KW-1185">Reference proteome</keyword>
<reference evidence="4" key="1">
    <citation type="submission" date="2021-10" db="EMBL/GenBank/DDBJ databases">
        <title>Tropical sea cucumber genome reveals ecological adaptation and Cuvierian tubules defense mechanism.</title>
        <authorList>
            <person name="Chen T."/>
        </authorList>
    </citation>
    <scope>NUCLEOTIDE SEQUENCE</scope>
    <source>
        <strain evidence="4">Nanhai2018</strain>
        <tissue evidence="4">Muscle</tissue>
    </source>
</reference>
<evidence type="ECO:0000313" key="4">
    <source>
        <dbReference type="EMBL" id="KAJ8049128.1"/>
    </source>
</evidence>
<protein>
    <submittedName>
        <fullName evidence="4">Uncharacterized protein</fullName>
    </submittedName>
</protein>
<accession>A0A9Q1CPQ8</accession>
<comment type="caution">
    <text evidence="4">The sequence shown here is derived from an EMBL/GenBank/DDBJ whole genome shotgun (WGS) entry which is preliminary data.</text>
</comment>
<feature type="chain" id="PRO_5040262075" evidence="3">
    <location>
        <begin position="20"/>
        <end position="127"/>
    </location>
</feature>
<dbReference type="OrthoDB" id="10325660at2759"/>
<name>A0A9Q1CPQ8_HOLLE</name>
<evidence type="ECO:0000256" key="1">
    <source>
        <dbReference type="ARBA" id="ARBA00022729"/>
    </source>
</evidence>
<sequence>MKLSVVIALVLFTIGTCEGMIRSLWCYKCMGSECNSPVDSTKDMVWITECKKGICYEQESNNEGTMVTSRGCYKRRSDCVPGCQGPPEHQTCEKCCEQNLCNNAKFVSFDILVLIISSLLGFFMIRQ</sequence>
<feature type="signal peptide" evidence="3">
    <location>
        <begin position="1"/>
        <end position="19"/>
    </location>
</feature>